<dbReference type="GO" id="GO:0044727">
    <property type="term" value="P:epigenetic programing of male pronucleus"/>
    <property type="evidence" value="ECO:0007669"/>
    <property type="project" value="TreeGrafter"/>
</dbReference>
<evidence type="ECO:0000256" key="6">
    <source>
        <dbReference type="SAM" id="MobiDB-lite"/>
    </source>
</evidence>
<protein>
    <submittedName>
        <fullName evidence="7">Uncharacterized protein</fullName>
    </submittedName>
</protein>
<proteinExistence type="predicted"/>
<feature type="region of interest" description="Disordered" evidence="6">
    <location>
        <begin position="165"/>
        <end position="207"/>
    </location>
</feature>
<keyword evidence="5" id="KW-0175">Coiled coil</keyword>
<dbReference type="InterPro" id="IPR010736">
    <property type="entry name" value="SHIPPO-rpt"/>
</dbReference>
<dbReference type="PANTHER" id="PTHR35678">
    <property type="entry name" value="PROTEIN STPG4"/>
    <property type="match status" value="1"/>
</dbReference>
<evidence type="ECO:0000256" key="2">
    <source>
        <dbReference type="ARBA" id="ARBA00004496"/>
    </source>
</evidence>
<feature type="coiled-coil region" evidence="5">
    <location>
        <begin position="57"/>
        <end position="84"/>
    </location>
</feature>
<keyword evidence="4" id="KW-0539">Nucleus</keyword>
<evidence type="ECO:0000313" key="8">
    <source>
        <dbReference type="Proteomes" id="UP000663836"/>
    </source>
</evidence>
<dbReference type="GO" id="GO:0042393">
    <property type="term" value="F:histone binding"/>
    <property type="evidence" value="ECO:0007669"/>
    <property type="project" value="TreeGrafter"/>
</dbReference>
<evidence type="ECO:0000256" key="5">
    <source>
        <dbReference type="SAM" id="Coils"/>
    </source>
</evidence>
<dbReference type="GO" id="GO:0001939">
    <property type="term" value="C:female pronucleus"/>
    <property type="evidence" value="ECO:0007669"/>
    <property type="project" value="TreeGrafter"/>
</dbReference>
<dbReference type="GO" id="GO:0042585">
    <property type="term" value="C:germinal vesicle"/>
    <property type="evidence" value="ECO:0007669"/>
    <property type="project" value="TreeGrafter"/>
</dbReference>
<comment type="subcellular location">
    <subcellularLocation>
        <location evidence="2">Cytoplasm</location>
    </subcellularLocation>
    <subcellularLocation>
        <location evidence="1">Nucleus</location>
    </subcellularLocation>
</comment>
<name>A0A819E9K1_9BILA</name>
<dbReference type="GO" id="GO:0003682">
    <property type="term" value="F:chromatin binding"/>
    <property type="evidence" value="ECO:0007669"/>
    <property type="project" value="TreeGrafter"/>
</dbReference>
<evidence type="ECO:0000313" key="7">
    <source>
        <dbReference type="EMBL" id="CAF3846947.1"/>
    </source>
</evidence>
<dbReference type="Proteomes" id="UP000663836">
    <property type="component" value="Unassembled WGS sequence"/>
</dbReference>
<dbReference type="PANTHER" id="PTHR35678:SF1">
    <property type="entry name" value="PROTEIN STPG4"/>
    <property type="match status" value="1"/>
</dbReference>
<feature type="compositionally biased region" description="Basic and acidic residues" evidence="6">
    <location>
        <begin position="178"/>
        <end position="188"/>
    </location>
</feature>
<dbReference type="AlphaFoldDB" id="A0A819E9K1"/>
<sequence length="445" mass="51225">MKEFINKLEKFKLQLKSIHEYDLEIRILKKLDIRKCLSIQSMSEAKMYRLMLNHDWAKHRQNALEQLEIKSKELYEQILQVDTKMIQFVRCEPLYSLPNQNYDASDDDYFDTTNYFTKKFRRFTVCASGTPSIPSRYLTITSSNNEKRGFQQTARRFPYDLNFTPGPGQYQTVQSLDRQLERTSDSKKGSGTFASKSKRDTSINRLTNFPAPTTYNLPGMFSYEHHSFDRSKNSSMFQKPIAERPLSPKSTIPAPNQYDINQGLKTITKSNNVTAQAAFRSHTRRSITTDKYFITPAPGTYNLDDSATRSIAPIHQSSFKSTSKRDTFSVQSASDLPGPADYRPFEKITEEPYRQVLPRHHYLTISAPAIPPPPEAPYPGPGSYELRDFKEAEKKYMSSAAFVSSASRWTIDPTRSTERPGPGSYTPREPAKQSFNFNFERKWIS</sequence>
<organism evidence="7 8">
    <name type="scientific">Rotaria sordida</name>
    <dbReference type="NCBI Taxonomy" id="392033"/>
    <lineage>
        <taxon>Eukaryota</taxon>
        <taxon>Metazoa</taxon>
        <taxon>Spiralia</taxon>
        <taxon>Gnathifera</taxon>
        <taxon>Rotifera</taxon>
        <taxon>Eurotatoria</taxon>
        <taxon>Bdelloidea</taxon>
        <taxon>Philodinida</taxon>
        <taxon>Philodinidae</taxon>
        <taxon>Rotaria</taxon>
    </lineage>
</organism>
<comment type="caution">
    <text evidence="7">The sequence shown here is derived from an EMBL/GenBank/DDBJ whole genome shotgun (WGS) entry which is preliminary data.</text>
</comment>
<dbReference type="EMBL" id="CAJOBD010001995">
    <property type="protein sequence ID" value="CAF3846947.1"/>
    <property type="molecule type" value="Genomic_DNA"/>
</dbReference>
<dbReference type="GO" id="GO:0005737">
    <property type="term" value="C:cytoplasm"/>
    <property type="evidence" value="ECO:0007669"/>
    <property type="project" value="UniProtKB-SubCell"/>
</dbReference>
<dbReference type="GO" id="GO:0001940">
    <property type="term" value="C:male pronucleus"/>
    <property type="evidence" value="ECO:0007669"/>
    <property type="project" value="TreeGrafter"/>
</dbReference>
<dbReference type="Pfam" id="PF07004">
    <property type="entry name" value="SHIPPO-rpt"/>
    <property type="match status" value="3"/>
</dbReference>
<accession>A0A819E9K1</accession>
<evidence type="ECO:0000256" key="4">
    <source>
        <dbReference type="ARBA" id="ARBA00023242"/>
    </source>
</evidence>
<reference evidence="7" key="1">
    <citation type="submission" date="2021-02" db="EMBL/GenBank/DDBJ databases">
        <authorList>
            <person name="Nowell W R."/>
        </authorList>
    </citation>
    <scope>NUCLEOTIDE SEQUENCE</scope>
</reference>
<gene>
    <name evidence="7" type="ORF">JBS370_LOCUS18010</name>
</gene>
<feature type="region of interest" description="Disordered" evidence="6">
    <location>
        <begin position="411"/>
        <end position="433"/>
    </location>
</feature>
<keyword evidence="3" id="KW-0963">Cytoplasm</keyword>
<evidence type="ECO:0000256" key="1">
    <source>
        <dbReference type="ARBA" id="ARBA00004123"/>
    </source>
</evidence>
<evidence type="ECO:0000256" key="3">
    <source>
        <dbReference type="ARBA" id="ARBA00022490"/>
    </source>
</evidence>